<evidence type="ECO:0000256" key="1">
    <source>
        <dbReference type="SAM" id="Phobius"/>
    </source>
</evidence>
<dbReference type="Proteomes" id="UP000004994">
    <property type="component" value="Chromosome 7"/>
</dbReference>
<dbReference type="Gramene" id="Solyc07g009450.1.1">
    <property type="protein sequence ID" value="Solyc07g009450.1.1.1"/>
    <property type="gene ID" value="Solyc07g009450.1"/>
</dbReference>
<name>A0A3Q7H4X2_SOLLC</name>
<evidence type="ECO:0000313" key="2">
    <source>
        <dbReference type="EnsemblPlants" id="Solyc07g009450.1.1.1"/>
    </source>
</evidence>
<reference evidence="2" key="1">
    <citation type="journal article" date="2012" name="Nature">
        <title>The tomato genome sequence provides insights into fleshy fruit evolution.</title>
        <authorList>
            <consortium name="Tomato Genome Consortium"/>
        </authorList>
    </citation>
    <scope>NUCLEOTIDE SEQUENCE [LARGE SCALE GENOMIC DNA]</scope>
    <source>
        <strain evidence="2">cv. Heinz 1706</strain>
    </source>
</reference>
<keyword evidence="1" id="KW-0472">Membrane</keyword>
<keyword evidence="3" id="KW-1185">Reference proteome</keyword>
<protein>
    <submittedName>
        <fullName evidence="2">Uncharacterized protein</fullName>
    </submittedName>
</protein>
<evidence type="ECO:0000313" key="3">
    <source>
        <dbReference type="Proteomes" id="UP000004994"/>
    </source>
</evidence>
<dbReference type="EnsemblPlants" id="Solyc07g009450.1.1">
    <property type="protein sequence ID" value="Solyc07g009450.1.1.1"/>
    <property type="gene ID" value="Solyc07g009450.1"/>
</dbReference>
<organism evidence="2">
    <name type="scientific">Solanum lycopersicum</name>
    <name type="common">Tomato</name>
    <name type="synonym">Lycopersicon esculentum</name>
    <dbReference type="NCBI Taxonomy" id="4081"/>
    <lineage>
        <taxon>Eukaryota</taxon>
        <taxon>Viridiplantae</taxon>
        <taxon>Streptophyta</taxon>
        <taxon>Embryophyta</taxon>
        <taxon>Tracheophyta</taxon>
        <taxon>Spermatophyta</taxon>
        <taxon>Magnoliopsida</taxon>
        <taxon>eudicotyledons</taxon>
        <taxon>Gunneridae</taxon>
        <taxon>Pentapetalae</taxon>
        <taxon>asterids</taxon>
        <taxon>lamiids</taxon>
        <taxon>Solanales</taxon>
        <taxon>Solanaceae</taxon>
        <taxon>Solanoideae</taxon>
        <taxon>Solaneae</taxon>
        <taxon>Solanum</taxon>
        <taxon>Solanum subgen. Lycopersicon</taxon>
    </lineage>
</organism>
<sequence length="49" mass="5982">MQMRNRVLTLQELTSKFRNNYQRQMQAISVFFSSIIFVCFHHFCLVIVR</sequence>
<reference evidence="2" key="2">
    <citation type="submission" date="2019-01" db="UniProtKB">
        <authorList>
            <consortium name="EnsemblPlants"/>
        </authorList>
    </citation>
    <scope>IDENTIFICATION</scope>
    <source>
        <strain evidence="2">cv. Heinz 1706</strain>
    </source>
</reference>
<feature type="transmembrane region" description="Helical" evidence="1">
    <location>
        <begin position="27"/>
        <end position="48"/>
    </location>
</feature>
<proteinExistence type="predicted"/>
<dbReference type="InParanoid" id="A0A3Q7H4X2"/>
<keyword evidence="1" id="KW-1133">Transmembrane helix</keyword>
<dbReference type="PaxDb" id="4081-Solyc07g009450.1.1"/>
<accession>A0A3Q7H4X2</accession>
<keyword evidence="1" id="KW-0812">Transmembrane</keyword>
<dbReference type="AlphaFoldDB" id="A0A3Q7H4X2"/>